<organism evidence="1 2">
    <name type="scientific">Campylobacter rectus RM3267</name>
    <dbReference type="NCBI Taxonomy" id="553218"/>
    <lineage>
        <taxon>Bacteria</taxon>
        <taxon>Pseudomonadati</taxon>
        <taxon>Campylobacterota</taxon>
        <taxon>Epsilonproteobacteria</taxon>
        <taxon>Campylobacterales</taxon>
        <taxon>Campylobacteraceae</taxon>
        <taxon>Campylobacter</taxon>
    </lineage>
</organism>
<gene>
    <name evidence="1" type="ORF">CAMRE0001_2277</name>
</gene>
<protein>
    <submittedName>
        <fullName evidence="1">Uncharacterized protein</fullName>
    </submittedName>
</protein>
<reference evidence="1 2" key="1">
    <citation type="submission" date="2008-08" db="EMBL/GenBank/DDBJ databases">
        <authorList>
            <person name="Madupu R."/>
            <person name="Durkin A.S."/>
            <person name="Torralba M."/>
            <person name="Methe B."/>
            <person name="Sutton G.G."/>
            <person name="Strausberg R.L."/>
            <person name="Nelson K.E."/>
        </authorList>
    </citation>
    <scope>NUCLEOTIDE SEQUENCE [LARGE SCALE GENOMIC DNA]</scope>
    <source>
        <strain evidence="1 2">RM3267</strain>
    </source>
</reference>
<dbReference type="Proteomes" id="UP000003082">
    <property type="component" value="Unassembled WGS sequence"/>
</dbReference>
<dbReference type="eggNOG" id="ENOG5031AMA">
    <property type="taxonomic scope" value="Bacteria"/>
</dbReference>
<name>B9D5A3_CAMRE</name>
<keyword evidence="2" id="KW-1185">Reference proteome</keyword>
<dbReference type="EMBL" id="ACFU01000037">
    <property type="protein sequence ID" value="EEF12818.1"/>
    <property type="molecule type" value="Genomic_DNA"/>
</dbReference>
<sequence>MLRFTATHDKCASFAKQNLPRLAKKYRALFFAFIKFARLFDNIAAYFCYIKLLQSAEFELKF</sequence>
<evidence type="ECO:0000313" key="1">
    <source>
        <dbReference type="EMBL" id="EEF12818.1"/>
    </source>
</evidence>
<accession>B9D5A3</accession>
<proteinExistence type="predicted"/>
<evidence type="ECO:0000313" key="2">
    <source>
        <dbReference type="Proteomes" id="UP000003082"/>
    </source>
</evidence>
<dbReference type="STRING" id="553218.CAMRE0001_2277"/>
<comment type="caution">
    <text evidence="1">The sequence shown here is derived from an EMBL/GenBank/DDBJ whole genome shotgun (WGS) entry which is preliminary data.</text>
</comment>
<dbReference type="AlphaFoldDB" id="B9D5A3"/>